<feature type="transmembrane region" description="Helical" evidence="6">
    <location>
        <begin position="270"/>
        <end position="286"/>
    </location>
</feature>
<feature type="transmembrane region" description="Helical" evidence="6">
    <location>
        <begin position="340"/>
        <end position="356"/>
    </location>
</feature>
<gene>
    <name evidence="9" type="ORF">DQ356_01545</name>
</gene>
<dbReference type="NCBIfam" id="TIGR00360">
    <property type="entry name" value="ComEC_N-term"/>
    <property type="match status" value="1"/>
</dbReference>
<feature type="transmembrane region" description="Helical" evidence="6">
    <location>
        <begin position="398"/>
        <end position="420"/>
    </location>
</feature>
<evidence type="ECO:0000256" key="2">
    <source>
        <dbReference type="ARBA" id="ARBA00022475"/>
    </source>
</evidence>
<evidence type="ECO:0000256" key="6">
    <source>
        <dbReference type="SAM" id="Phobius"/>
    </source>
</evidence>
<evidence type="ECO:0000256" key="5">
    <source>
        <dbReference type="ARBA" id="ARBA00023136"/>
    </source>
</evidence>
<dbReference type="Pfam" id="PF13567">
    <property type="entry name" value="DUF4131"/>
    <property type="match status" value="1"/>
</dbReference>
<dbReference type="InterPro" id="IPR025405">
    <property type="entry name" value="DUF4131"/>
</dbReference>
<dbReference type="InterPro" id="IPR052159">
    <property type="entry name" value="Competence_DNA_uptake"/>
</dbReference>
<accession>A0A368N313</accession>
<feature type="transmembrane region" description="Helical" evidence="6">
    <location>
        <begin position="236"/>
        <end position="258"/>
    </location>
</feature>
<dbReference type="PANTHER" id="PTHR30619:SF1">
    <property type="entry name" value="RECOMBINATION PROTEIN 2"/>
    <property type="match status" value="1"/>
</dbReference>
<dbReference type="PANTHER" id="PTHR30619">
    <property type="entry name" value="DNA INTERNALIZATION/COMPETENCE PROTEIN COMEC/REC2"/>
    <property type="match status" value="1"/>
</dbReference>
<evidence type="ECO:0000256" key="4">
    <source>
        <dbReference type="ARBA" id="ARBA00022989"/>
    </source>
</evidence>
<name>A0A368N313_9FLAO</name>
<feature type="transmembrane region" description="Helical" evidence="6">
    <location>
        <begin position="432"/>
        <end position="452"/>
    </location>
</feature>
<dbReference type="EMBL" id="QPIE01000001">
    <property type="protein sequence ID" value="RCU44922.1"/>
    <property type="molecule type" value="Genomic_DNA"/>
</dbReference>
<feature type="transmembrane region" description="Helical" evidence="6">
    <location>
        <begin position="368"/>
        <end position="392"/>
    </location>
</feature>
<proteinExistence type="predicted"/>
<feature type="transmembrane region" description="Helical" evidence="6">
    <location>
        <begin position="315"/>
        <end position="334"/>
    </location>
</feature>
<keyword evidence="10" id="KW-1185">Reference proteome</keyword>
<feature type="transmembrane region" description="Helical" evidence="6">
    <location>
        <begin position="29"/>
        <end position="45"/>
    </location>
</feature>
<dbReference type="InterPro" id="IPR004477">
    <property type="entry name" value="ComEC_N"/>
</dbReference>
<feature type="domain" description="DUF4131" evidence="8">
    <location>
        <begin position="29"/>
        <end position="172"/>
    </location>
</feature>
<dbReference type="AlphaFoldDB" id="A0A368N313"/>
<evidence type="ECO:0000313" key="10">
    <source>
        <dbReference type="Proteomes" id="UP000252172"/>
    </source>
</evidence>
<comment type="caution">
    <text evidence="9">The sequence shown here is derived from an EMBL/GenBank/DDBJ whole genome shotgun (WGS) entry which is preliminary data.</text>
</comment>
<evidence type="ECO:0000259" key="7">
    <source>
        <dbReference type="Pfam" id="PF03772"/>
    </source>
</evidence>
<feature type="transmembrane region" description="Helical" evidence="6">
    <location>
        <begin position="464"/>
        <end position="483"/>
    </location>
</feature>
<dbReference type="Proteomes" id="UP000252172">
    <property type="component" value="Unassembled WGS sequence"/>
</dbReference>
<evidence type="ECO:0000256" key="3">
    <source>
        <dbReference type="ARBA" id="ARBA00022692"/>
    </source>
</evidence>
<evidence type="ECO:0000256" key="1">
    <source>
        <dbReference type="ARBA" id="ARBA00004651"/>
    </source>
</evidence>
<dbReference type="GO" id="GO:0005886">
    <property type="term" value="C:plasma membrane"/>
    <property type="evidence" value="ECO:0007669"/>
    <property type="project" value="UniProtKB-SubCell"/>
</dbReference>
<protein>
    <submittedName>
        <fullName evidence="9">ComEC family competence protein</fullName>
    </submittedName>
</protein>
<keyword evidence="2" id="KW-1003">Cell membrane</keyword>
<dbReference type="RefSeq" id="WP_114302691.1">
    <property type="nucleotide sequence ID" value="NZ_QPIE01000001.1"/>
</dbReference>
<feature type="domain" description="ComEC/Rec2-related protein" evidence="7">
    <location>
        <begin position="217"/>
        <end position="483"/>
    </location>
</feature>
<evidence type="ECO:0000259" key="8">
    <source>
        <dbReference type="Pfam" id="PF13567"/>
    </source>
</evidence>
<evidence type="ECO:0000313" key="9">
    <source>
        <dbReference type="EMBL" id="RCU44922.1"/>
    </source>
</evidence>
<dbReference type="Pfam" id="PF03772">
    <property type="entry name" value="Competence"/>
    <property type="match status" value="1"/>
</dbReference>
<keyword evidence="3 6" id="KW-0812">Transmembrane</keyword>
<keyword evidence="4 6" id="KW-1133">Transmembrane helix</keyword>
<keyword evidence="5 6" id="KW-0472">Membrane</keyword>
<sequence length="592" mass="69651">MRKQPHAIFCFCFILGILIREYFPFLFNFIPVFLFVLSVTMISYFSKSLEIVKLRKIFTGFSFLLLGVVIHQLNTRQQQIPKVDQKETIIFKLEKKLNSNERNRRYEIVAKTQNEEFKSILSVPKTDPELDFKNYYQAQAYINQVEPPKNDYQFNYAKYLQRKNIYFQSYLPNGYKSQERNDLNWPEKVKQKRTEILQKIDNSNMSPKSREFLKGIILADRTEMDKETVSNFSRTGLAHILAISGSHIVVIYMILFWIFGQIYSARFRKAAIITSLLFIWLFAIFIDYGNPVIRSCIMLTIYYVYVLLQRKPDLLHAMALAAFLILIVDSQQIFDVGFQLSFIAVLGIYWLNLPILNRFPKYRNKAQLYMYSIGSITLAAQFATLPLVLFYFHQFSLISFVANLVIIPIAEIIIIYSMFLAPMAGMGIKFSWIFELYDFLVSNVLVLIRWFAGFESVFSKNIPFSLAEVAVSIVALYYLRFLILKVEWKSILRFASAFGVLLVLHFGLNQYYSTKDEVIVHHHFKEKYISVKENKQVTFWLPEHSDLEKIEKYVIDPYLTSRRTRKYTVKKLPPNQTSFRYGGKTYYLDVKQ</sequence>
<feature type="transmembrane region" description="Helical" evidence="6">
    <location>
        <begin position="7"/>
        <end position="23"/>
    </location>
</feature>
<feature type="transmembrane region" description="Helical" evidence="6">
    <location>
        <begin position="490"/>
        <end position="508"/>
    </location>
</feature>
<organism evidence="9 10">
    <name type="scientific">Chryseobacterium lacus</name>
    <dbReference type="NCBI Taxonomy" id="2058346"/>
    <lineage>
        <taxon>Bacteria</taxon>
        <taxon>Pseudomonadati</taxon>
        <taxon>Bacteroidota</taxon>
        <taxon>Flavobacteriia</taxon>
        <taxon>Flavobacteriales</taxon>
        <taxon>Weeksellaceae</taxon>
        <taxon>Chryseobacterium group</taxon>
        <taxon>Chryseobacterium</taxon>
    </lineage>
</organism>
<comment type="subcellular location">
    <subcellularLocation>
        <location evidence="1">Cell membrane</location>
        <topology evidence="1">Multi-pass membrane protein</topology>
    </subcellularLocation>
</comment>
<reference evidence="9 10" key="1">
    <citation type="submission" date="2018-07" db="EMBL/GenBank/DDBJ databases">
        <title>Chryseobacterium lacus sp. nov., isolated from lake water.</title>
        <authorList>
            <person name="Li C.-M."/>
        </authorList>
    </citation>
    <scope>NUCLEOTIDE SEQUENCE [LARGE SCALE GENOMIC DNA]</scope>
    <source>
        <strain evidence="9 10">YLOS41</strain>
    </source>
</reference>